<gene>
    <name evidence="1" type="ORF">C442_14305</name>
</gene>
<reference evidence="1 2" key="1">
    <citation type="journal article" date="2014" name="PLoS Genet.">
        <title>Phylogenetically driven sequencing of extremely halophilic archaea reveals strategies for static and dynamic osmo-response.</title>
        <authorList>
            <person name="Becker E.A."/>
            <person name="Seitzer P.M."/>
            <person name="Tritt A."/>
            <person name="Larsen D."/>
            <person name="Krusor M."/>
            <person name="Yao A.I."/>
            <person name="Wu D."/>
            <person name="Madern D."/>
            <person name="Eisen J.A."/>
            <person name="Darling A.E."/>
            <person name="Facciotti M.T."/>
        </authorList>
    </citation>
    <scope>NUCLEOTIDE SEQUENCE [LARGE SCALE GENOMIC DNA]</scope>
    <source>
        <strain evidence="1 2">JCM 13557</strain>
    </source>
</reference>
<sequence>MHISRTYTAFYTIAEDETEVRVLEMLPIDEAHDRYRF</sequence>
<evidence type="ECO:0008006" key="3">
    <source>
        <dbReference type="Google" id="ProtNLM"/>
    </source>
</evidence>
<accession>M0KA03</accession>
<dbReference type="Proteomes" id="UP000011623">
    <property type="component" value="Unassembled WGS sequence"/>
</dbReference>
<dbReference type="EMBL" id="AOLW01000035">
    <property type="protein sequence ID" value="EMA18021.1"/>
    <property type="molecule type" value="Genomic_DNA"/>
</dbReference>
<protein>
    <recommendedName>
        <fullName evidence="3">Plasmid stabilization system</fullName>
    </recommendedName>
</protein>
<comment type="caution">
    <text evidence="1">The sequence shown here is derived from an EMBL/GenBank/DDBJ whole genome shotgun (WGS) entry which is preliminary data.</text>
</comment>
<evidence type="ECO:0000313" key="1">
    <source>
        <dbReference type="EMBL" id="EMA18021.1"/>
    </source>
</evidence>
<evidence type="ECO:0000313" key="2">
    <source>
        <dbReference type="Proteomes" id="UP000011623"/>
    </source>
</evidence>
<dbReference type="PATRIC" id="fig|1227452.3.peg.2850"/>
<organism evidence="1 2">
    <name type="scientific">Haloarcula amylolytica JCM 13557</name>
    <dbReference type="NCBI Taxonomy" id="1227452"/>
    <lineage>
        <taxon>Archaea</taxon>
        <taxon>Methanobacteriati</taxon>
        <taxon>Methanobacteriota</taxon>
        <taxon>Stenosarchaea group</taxon>
        <taxon>Halobacteria</taxon>
        <taxon>Halobacteriales</taxon>
        <taxon>Haloarculaceae</taxon>
        <taxon>Haloarcula</taxon>
    </lineage>
</organism>
<name>M0KA03_9EURY</name>
<keyword evidence="2" id="KW-1185">Reference proteome</keyword>
<proteinExistence type="predicted"/>
<dbReference type="AlphaFoldDB" id="M0KA03"/>